<dbReference type="EMBL" id="QPFP01000438">
    <property type="protein sequence ID" value="TEB11988.1"/>
    <property type="molecule type" value="Genomic_DNA"/>
</dbReference>
<dbReference type="Gene3D" id="3.40.50.1240">
    <property type="entry name" value="Phosphoglycerate mutase-like"/>
    <property type="match status" value="1"/>
</dbReference>
<dbReference type="Proteomes" id="UP000298030">
    <property type="component" value="Unassembled WGS sequence"/>
</dbReference>
<feature type="signal peptide" evidence="2">
    <location>
        <begin position="1"/>
        <end position="24"/>
    </location>
</feature>
<organism evidence="4 5">
    <name type="scientific">Coprinellus micaceus</name>
    <name type="common">Glistening ink-cap mushroom</name>
    <name type="synonym">Coprinus micaceus</name>
    <dbReference type="NCBI Taxonomy" id="71717"/>
    <lineage>
        <taxon>Eukaryota</taxon>
        <taxon>Fungi</taxon>
        <taxon>Dikarya</taxon>
        <taxon>Basidiomycota</taxon>
        <taxon>Agaricomycotina</taxon>
        <taxon>Agaricomycetes</taxon>
        <taxon>Agaricomycetidae</taxon>
        <taxon>Agaricales</taxon>
        <taxon>Agaricineae</taxon>
        <taxon>Psathyrellaceae</taxon>
        <taxon>Coprinellus</taxon>
    </lineage>
</organism>
<gene>
    <name evidence="4" type="ORF">FA13DRAFT_1738739</name>
    <name evidence="3" type="ORF">FA13DRAFT_1748596</name>
</gene>
<dbReference type="Pfam" id="PF00328">
    <property type="entry name" value="His_Phos_2"/>
    <property type="match status" value="1"/>
</dbReference>
<dbReference type="PANTHER" id="PTHR11567:SF195">
    <property type="entry name" value="ACID PHOSPHATASE, PUTATIVE (AFU_ORTHOLOGUE AFUA_3G14570)-RELATED"/>
    <property type="match status" value="1"/>
</dbReference>
<evidence type="ECO:0000313" key="3">
    <source>
        <dbReference type="EMBL" id="TEB11988.1"/>
    </source>
</evidence>
<dbReference type="AlphaFoldDB" id="A0A4Y7STB5"/>
<dbReference type="GO" id="GO:0016791">
    <property type="term" value="F:phosphatase activity"/>
    <property type="evidence" value="ECO:0007669"/>
    <property type="project" value="TreeGrafter"/>
</dbReference>
<dbReference type="InterPro" id="IPR029033">
    <property type="entry name" value="His_PPase_superfam"/>
</dbReference>
<reference evidence="4 5" key="1">
    <citation type="journal article" date="2019" name="Nat. Ecol. Evol.">
        <title>Megaphylogeny resolves global patterns of mushroom evolution.</title>
        <authorList>
            <person name="Varga T."/>
            <person name="Krizsan K."/>
            <person name="Foldi C."/>
            <person name="Dima B."/>
            <person name="Sanchez-Garcia M."/>
            <person name="Sanchez-Ramirez S."/>
            <person name="Szollosi G.J."/>
            <person name="Szarkandi J.G."/>
            <person name="Papp V."/>
            <person name="Albert L."/>
            <person name="Andreopoulos W."/>
            <person name="Angelini C."/>
            <person name="Antonin V."/>
            <person name="Barry K.W."/>
            <person name="Bougher N.L."/>
            <person name="Buchanan P."/>
            <person name="Buyck B."/>
            <person name="Bense V."/>
            <person name="Catcheside P."/>
            <person name="Chovatia M."/>
            <person name="Cooper J."/>
            <person name="Damon W."/>
            <person name="Desjardin D."/>
            <person name="Finy P."/>
            <person name="Geml J."/>
            <person name="Haridas S."/>
            <person name="Hughes K."/>
            <person name="Justo A."/>
            <person name="Karasinski D."/>
            <person name="Kautmanova I."/>
            <person name="Kiss B."/>
            <person name="Kocsube S."/>
            <person name="Kotiranta H."/>
            <person name="LaButti K.M."/>
            <person name="Lechner B.E."/>
            <person name="Liimatainen K."/>
            <person name="Lipzen A."/>
            <person name="Lukacs Z."/>
            <person name="Mihaltcheva S."/>
            <person name="Morgado L.N."/>
            <person name="Niskanen T."/>
            <person name="Noordeloos M.E."/>
            <person name="Ohm R.A."/>
            <person name="Ortiz-Santana B."/>
            <person name="Ovrebo C."/>
            <person name="Racz N."/>
            <person name="Riley R."/>
            <person name="Savchenko A."/>
            <person name="Shiryaev A."/>
            <person name="Soop K."/>
            <person name="Spirin V."/>
            <person name="Szebenyi C."/>
            <person name="Tomsovsky M."/>
            <person name="Tulloss R.E."/>
            <person name="Uehling J."/>
            <person name="Grigoriev I.V."/>
            <person name="Vagvolgyi C."/>
            <person name="Papp T."/>
            <person name="Martin F.M."/>
            <person name="Miettinen O."/>
            <person name="Hibbett D.S."/>
            <person name="Nagy L.G."/>
        </authorList>
    </citation>
    <scope>NUCLEOTIDE SEQUENCE [LARGE SCALE GENOMIC DNA]</scope>
    <source>
        <strain evidence="4 5">FP101781</strain>
    </source>
</reference>
<keyword evidence="5" id="KW-1185">Reference proteome</keyword>
<comment type="caution">
    <text evidence="4">The sequence shown here is derived from an EMBL/GenBank/DDBJ whole genome shotgun (WGS) entry which is preliminary data.</text>
</comment>
<dbReference type="InterPro" id="IPR000560">
    <property type="entry name" value="His_Pase_clade-2"/>
</dbReference>
<evidence type="ECO:0000313" key="5">
    <source>
        <dbReference type="Proteomes" id="UP000298030"/>
    </source>
</evidence>
<dbReference type="OrthoDB" id="10262962at2759"/>
<dbReference type="SUPFAM" id="SSF53254">
    <property type="entry name" value="Phosphoglycerate mutase-like"/>
    <property type="match status" value="1"/>
</dbReference>
<feature type="chain" id="PRO_5039810168" evidence="2">
    <location>
        <begin position="25"/>
        <end position="471"/>
    </location>
</feature>
<accession>A0A4Y7STB5</accession>
<dbReference type="InterPro" id="IPR050645">
    <property type="entry name" value="Histidine_acid_phosphatase"/>
</dbReference>
<evidence type="ECO:0000313" key="4">
    <source>
        <dbReference type="EMBL" id="TEB25107.1"/>
    </source>
</evidence>
<dbReference type="PANTHER" id="PTHR11567">
    <property type="entry name" value="ACID PHOSPHATASE-RELATED"/>
    <property type="match status" value="1"/>
</dbReference>
<keyword evidence="2" id="KW-0732">Signal</keyword>
<sequence length="471" mass="52319">MSGVPRYLLLLTALFSRANHSACGLTPDDMIHRDLASWDLNSPLLPPQKVAASQLDDHSGLRLDGWCNMPHVTVETYITPPEGYVLRYAEVIQRHHKRTPYSSNLFYQEDTRWECGASGPLYGLANDGGTSPVQWQAHTDNNNPFSGTQKQPVVTSSCQFPQLTPEGFRDSIDHGAHLREVYGTRLGISEAFNPEEATFRVTNNPLTSQVASGLLQGFYPGDTGKAHEVLIQPAAIDSLEPRYSCPRADALRTSFTTGPNGSAWKEHLQTVQGDGTFAALDGVSGIRPDDGEWHVSLDHYFDNLRARECHSMPLPCNLANSTLCVSPELAQMVYSVGNWEYSYLYRDAPGALEYSIRKFGVWMLELESHLRAAIAGKSQVRYRHNVAHDGSISSLLGFLQVSKMAWPGMGSEVAFELYERSGESWYVRVLWSGTVIETSTNLGRLDMVPADEFVQYIRSLIPSGEWLVQAC</sequence>
<name>A0A4Y7STB5_COPMI</name>
<evidence type="ECO:0000256" key="2">
    <source>
        <dbReference type="SAM" id="SignalP"/>
    </source>
</evidence>
<comment type="similarity">
    <text evidence="1">Belongs to the histidine acid phosphatase family.</text>
</comment>
<dbReference type="EMBL" id="QPFP01000060">
    <property type="protein sequence ID" value="TEB25107.1"/>
    <property type="molecule type" value="Genomic_DNA"/>
</dbReference>
<protein>
    <submittedName>
        <fullName evidence="4">Phosphoglycerate mutase-like protein</fullName>
    </submittedName>
</protein>
<evidence type="ECO:0000256" key="1">
    <source>
        <dbReference type="ARBA" id="ARBA00005375"/>
    </source>
</evidence>
<proteinExistence type="inferred from homology"/>